<gene>
    <name evidence="6" type="ORF">MNBD_GAMMA23-747</name>
</gene>
<keyword evidence="3 5" id="KW-1133">Transmembrane helix</keyword>
<reference evidence="6" key="1">
    <citation type="submission" date="2018-06" db="EMBL/GenBank/DDBJ databases">
        <authorList>
            <person name="Zhirakovskaya E."/>
        </authorList>
    </citation>
    <scope>NUCLEOTIDE SEQUENCE</scope>
</reference>
<dbReference type="Pfam" id="PF03006">
    <property type="entry name" value="HlyIII"/>
    <property type="match status" value="1"/>
</dbReference>
<proteinExistence type="predicted"/>
<feature type="transmembrane region" description="Helical" evidence="5">
    <location>
        <begin position="78"/>
        <end position="99"/>
    </location>
</feature>
<evidence type="ECO:0000256" key="2">
    <source>
        <dbReference type="ARBA" id="ARBA00022692"/>
    </source>
</evidence>
<evidence type="ECO:0000256" key="5">
    <source>
        <dbReference type="SAM" id="Phobius"/>
    </source>
</evidence>
<dbReference type="PANTHER" id="PTHR20855">
    <property type="entry name" value="ADIPOR/PROGESTIN RECEPTOR-RELATED"/>
    <property type="match status" value="1"/>
</dbReference>
<evidence type="ECO:0008006" key="7">
    <source>
        <dbReference type="Google" id="ProtNLM"/>
    </source>
</evidence>
<evidence type="ECO:0000256" key="4">
    <source>
        <dbReference type="ARBA" id="ARBA00023136"/>
    </source>
</evidence>
<feature type="transmembrane region" description="Helical" evidence="5">
    <location>
        <begin position="16"/>
        <end position="36"/>
    </location>
</feature>
<organism evidence="6">
    <name type="scientific">hydrothermal vent metagenome</name>
    <dbReference type="NCBI Taxonomy" id="652676"/>
    <lineage>
        <taxon>unclassified sequences</taxon>
        <taxon>metagenomes</taxon>
        <taxon>ecological metagenomes</taxon>
    </lineage>
</organism>
<dbReference type="PANTHER" id="PTHR20855:SF3">
    <property type="entry name" value="LD03007P"/>
    <property type="match status" value="1"/>
</dbReference>
<dbReference type="AlphaFoldDB" id="A0A3B1A243"/>
<feature type="transmembrane region" description="Helical" evidence="5">
    <location>
        <begin position="197"/>
        <end position="216"/>
    </location>
</feature>
<name>A0A3B1A243_9ZZZZ</name>
<dbReference type="GO" id="GO:0016020">
    <property type="term" value="C:membrane"/>
    <property type="evidence" value="ECO:0007669"/>
    <property type="project" value="UniProtKB-SubCell"/>
</dbReference>
<feature type="transmembrane region" description="Helical" evidence="5">
    <location>
        <begin position="165"/>
        <end position="185"/>
    </location>
</feature>
<evidence type="ECO:0000256" key="3">
    <source>
        <dbReference type="ARBA" id="ARBA00022989"/>
    </source>
</evidence>
<feature type="transmembrane region" description="Helical" evidence="5">
    <location>
        <begin position="106"/>
        <end position="127"/>
    </location>
</feature>
<keyword evidence="2 5" id="KW-0812">Transmembrane</keyword>
<feature type="transmembrane region" description="Helical" evidence="5">
    <location>
        <begin position="133"/>
        <end position="153"/>
    </location>
</feature>
<evidence type="ECO:0000313" key="6">
    <source>
        <dbReference type="EMBL" id="VAW93822.1"/>
    </source>
</evidence>
<protein>
    <recommendedName>
        <fullName evidence="7">Membrane protein hemolysin III homolog</fullName>
    </recommendedName>
</protein>
<accession>A0A3B1A243</accession>
<dbReference type="EMBL" id="UOFT01000034">
    <property type="protein sequence ID" value="VAW93822.1"/>
    <property type="molecule type" value="Genomic_DNA"/>
</dbReference>
<sequence>MNAIPIPGFSDPFSSISHLLAAIVFFFYGLRLIALARGHCGELIAVCVFVFSVVFLLSMSGVFHLLDHDSAARNILQHLDHAAIFGLIAGTFTPVHTILFKGFWRWGFLLIIWVLAIVGITWKSIFFNEVAEWLGLMFYLGLGWAAVFSAYHTHRLHGFAMIKPLMYGGLAYTVGASLEFLRLPIVIPGAIGPHELFHIAVLAGIAWHWQFVKNLLMLKQA</sequence>
<comment type="subcellular location">
    <subcellularLocation>
        <location evidence="1">Membrane</location>
        <topology evidence="1">Multi-pass membrane protein</topology>
    </subcellularLocation>
</comment>
<feature type="transmembrane region" description="Helical" evidence="5">
    <location>
        <begin position="43"/>
        <end position="66"/>
    </location>
</feature>
<dbReference type="InterPro" id="IPR004254">
    <property type="entry name" value="AdipoR/HlyIII-related"/>
</dbReference>
<evidence type="ECO:0000256" key="1">
    <source>
        <dbReference type="ARBA" id="ARBA00004141"/>
    </source>
</evidence>
<keyword evidence="4 5" id="KW-0472">Membrane</keyword>